<protein>
    <submittedName>
        <fullName evidence="5">DeoR family transcriptional regulator</fullName>
    </submittedName>
    <submittedName>
        <fullName evidence="6">DeoR/GlpR family transcriptional regulator of sugar metabolism</fullName>
    </submittedName>
</protein>
<dbReference type="Gene3D" id="3.40.50.1360">
    <property type="match status" value="1"/>
</dbReference>
<name>A0A0W8IEY6_9MICC</name>
<dbReference type="InterPro" id="IPR050313">
    <property type="entry name" value="Carb_Metab_HTH_regulators"/>
</dbReference>
<dbReference type="AlphaFoldDB" id="A0A0W8IEY6"/>
<dbReference type="SUPFAM" id="SSF100950">
    <property type="entry name" value="NagB/RpiA/CoA transferase-like"/>
    <property type="match status" value="1"/>
</dbReference>
<dbReference type="PANTHER" id="PTHR30363:SF58">
    <property type="entry name" value="REGULATORY PROTEIN, DEOR FAMILY"/>
    <property type="match status" value="1"/>
</dbReference>
<dbReference type="STRING" id="317018.AVL63_00055"/>
<evidence type="ECO:0000259" key="4">
    <source>
        <dbReference type="PROSITE" id="PS51000"/>
    </source>
</evidence>
<sequence length="266" mass="28302">MIPDERRRRLVHMVAEQGAVSIAALTEVLGVSHMTIRRDIKMLEDAGRLVSVSGGVTMPSRIQLDATHQAKLDIRPGEKDSIAARAADLVSAGDLVYLDAGTTMLALARTLVARAGTEGLDVVTNDLLVAAAVGEHPQARVHVLGGRLDSRNMSTDGPLTAAELAEFNIDLAFVSASSFDLRGLSVHSQAKVIVKRAIIENSRRAYLATDSSKYGRVAAFKAIPFEAFEGIITDPALPEPARERAAELGVDLITATASTRKDTTAP</sequence>
<dbReference type="InterPro" id="IPR018356">
    <property type="entry name" value="Tscrpt_reg_HTH_DeoR_CS"/>
</dbReference>
<evidence type="ECO:0000256" key="3">
    <source>
        <dbReference type="ARBA" id="ARBA00023163"/>
    </source>
</evidence>
<evidence type="ECO:0000313" key="8">
    <source>
        <dbReference type="Proteomes" id="UP000546252"/>
    </source>
</evidence>
<evidence type="ECO:0000256" key="1">
    <source>
        <dbReference type="ARBA" id="ARBA00023015"/>
    </source>
</evidence>
<reference evidence="7" key="1">
    <citation type="submission" date="2015-12" db="EMBL/GenBank/DDBJ databases">
        <authorList>
            <person name="Nair G.R."/>
            <person name="Kaur G."/>
            <person name="Mayilraj S."/>
        </authorList>
    </citation>
    <scope>NUCLEOTIDE SEQUENCE [LARGE SCALE GENOMIC DNA]</scope>
    <source>
        <strain evidence="7">CD08_7</strain>
    </source>
</reference>
<feature type="domain" description="HTH deoR-type" evidence="4">
    <location>
        <begin position="3"/>
        <end position="58"/>
    </location>
</feature>
<keyword evidence="3" id="KW-0804">Transcription</keyword>
<dbReference type="SMART" id="SM00420">
    <property type="entry name" value="HTH_DEOR"/>
    <property type="match status" value="1"/>
</dbReference>
<evidence type="ECO:0000313" key="5">
    <source>
        <dbReference type="EMBL" id="KUG58527.1"/>
    </source>
</evidence>
<dbReference type="Gene3D" id="1.10.10.10">
    <property type="entry name" value="Winged helix-like DNA-binding domain superfamily/Winged helix DNA-binding domain"/>
    <property type="match status" value="1"/>
</dbReference>
<reference evidence="5" key="2">
    <citation type="submission" date="2015-12" db="EMBL/GenBank/DDBJ databases">
        <authorList>
            <person name="Shamseldin A."/>
            <person name="Moawad H."/>
            <person name="Abd El-Rahim W.M."/>
            <person name="Sadowsky M.J."/>
        </authorList>
    </citation>
    <scope>NUCLEOTIDE SEQUENCE [LARGE SCALE GENOMIC DNA]</scope>
    <source>
        <strain evidence="5">CD08_7</strain>
    </source>
</reference>
<keyword evidence="2" id="KW-0238">DNA-binding</keyword>
<dbReference type="SUPFAM" id="SSF46785">
    <property type="entry name" value="Winged helix' DNA-binding domain"/>
    <property type="match status" value="1"/>
</dbReference>
<keyword evidence="1" id="KW-0805">Transcription regulation</keyword>
<dbReference type="InterPro" id="IPR001034">
    <property type="entry name" value="DeoR_HTH"/>
</dbReference>
<dbReference type="PANTHER" id="PTHR30363">
    <property type="entry name" value="HTH-TYPE TRANSCRIPTIONAL REGULATOR SRLR-RELATED"/>
    <property type="match status" value="1"/>
</dbReference>
<dbReference type="OrthoDB" id="7688673at2"/>
<dbReference type="EMBL" id="LQBM01000003">
    <property type="protein sequence ID" value="KUG58527.1"/>
    <property type="molecule type" value="Genomic_DNA"/>
</dbReference>
<dbReference type="InterPro" id="IPR036390">
    <property type="entry name" value="WH_DNA-bd_sf"/>
</dbReference>
<dbReference type="SMART" id="SM01134">
    <property type="entry name" value="DeoRC"/>
    <property type="match status" value="1"/>
</dbReference>
<evidence type="ECO:0000313" key="6">
    <source>
        <dbReference type="EMBL" id="MBA8921740.1"/>
    </source>
</evidence>
<gene>
    <name evidence="5" type="ORF">AVL63_00055</name>
    <name evidence="6" type="ORF">HNR24_001673</name>
</gene>
<dbReference type="Proteomes" id="UP000546252">
    <property type="component" value="Unassembled WGS sequence"/>
</dbReference>
<dbReference type="RefSeq" id="WP_058888210.1">
    <property type="nucleotide sequence ID" value="NZ_BAAAKT010000004.1"/>
</dbReference>
<comment type="caution">
    <text evidence="5">The sequence shown here is derived from an EMBL/GenBank/DDBJ whole genome shotgun (WGS) entry which is preliminary data.</text>
</comment>
<proteinExistence type="predicted"/>
<dbReference type="GO" id="GO:0003700">
    <property type="term" value="F:DNA-binding transcription factor activity"/>
    <property type="evidence" value="ECO:0007669"/>
    <property type="project" value="InterPro"/>
</dbReference>
<reference evidence="6 8" key="3">
    <citation type="submission" date="2020-08" db="EMBL/GenBank/DDBJ databases">
        <title>Sequencing the genomes of 1000 actinobacteria strains.</title>
        <authorList>
            <person name="Klenk H.-P."/>
        </authorList>
    </citation>
    <scope>NUCLEOTIDE SEQUENCE [LARGE SCALE GENOMIC DNA]</scope>
    <source>
        <strain evidence="6 8">DSM 19081</strain>
    </source>
</reference>
<dbReference type="InterPro" id="IPR036388">
    <property type="entry name" value="WH-like_DNA-bd_sf"/>
</dbReference>
<accession>A0A0W8IEY6</accession>
<dbReference type="InterPro" id="IPR037171">
    <property type="entry name" value="NagB/RpiA_transferase-like"/>
</dbReference>
<keyword evidence="7" id="KW-1185">Reference proteome</keyword>
<dbReference type="InterPro" id="IPR014036">
    <property type="entry name" value="DeoR-like_C"/>
</dbReference>
<dbReference type="Pfam" id="PF00455">
    <property type="entry name" value="DeoRC"/>
    <property type="match status" value="1"/>
</dbReference>
<evidence type="ECO:0000313" key="7">
    <source>
        <dbReference type="Proteomes" id="UP000054023"/>
    </source>
</evidence>
<organism evidence="5 7">
    <name type="scientific">Nesterenkonia jeotgali</name>
    <dbReference type="NCBI Taxonomy" id="317018"/>
    <lineage>
        <taxon>Bacteria</taxon>
        <taxon>Bacillati</taxon>
        <taxon>Actinomycetota</taxon>
        <taxon>Actinomycetes</taxon>
        <taxon>Micrococcales</taxon>
        <taxon>Micrococcaceae</taxon>
        <taxon>Nesterenkonia</taxon>
    </lineage>
</organism>
<dbReference type="Pfam" id="PF08220">
    <property type="entry name" value="HTH_DeoR"/>
    <property type="match status" value="1"/>
</dbReference>
<evidence type="ECO:0000256" key="2">
    <source>
        <dbReference type="ARBA" id="ARBA00023125"/>
    </source>
</evidence>
<dbReference type="Proteomes" id="UP000054023">
    <property type="component" value="Unassembled WGS sequence"/>
</dbReference>
<dbReference type="GO" id="GO:0003677">
    <property type="term" value="F:DNA binding"/>
    <property type="evidence" value="ECO:0007669"/>
    <property type="project" value="UniProtKB-KW"/>
</dbReference>
<dbReference type="EMBL" id="JACJIH010000001">
    <property type="protein sequence ID" value="MBA8921740.1"/>
    <property type="molecule type" value="Genomic_DNA"/>
</dbReference>
<dbReference type="PROSITE" id="PS00894">
    <property type="entry name" value="HTH_DEOR_1"/>
    <property type="match status" value="1"/>
</dbReference>
<dbReference type="PROSITE" id="PS51000">
    <property type="entry name" value="HTH_DEOR_2"/>
    <property type="match status" value="1"/>
</dbReference>